<reference evidence="2 3" key="1">
    <citation type="submission" date="2022-03" db="EMBL/GenBank/DDBJ databases">
        <title>Complete genome analysis of Roseomonas KG 17.1 : a prolific producer of plant growth promoters.</title>
        <authorList>
            <person name="Saadouli I."/>
            <person name="Najjari A."/>
            <person name="Mosbah A."/>
            <person name="Ouzari H.I."/>
        </authorList>
    </citation>
    <scope>NUCLEOTIDE SEQUENCE [LARGE SCALE GENOMIC DNA]</scope>
    <source>
        <strain evidence="2 3">KG17-1</strain>
    </source>
</reference>
<dbReference type="Proteomes" id="UP001201985">
    <property type="component" value="Unassembled WGS sequence"/>
</dbReference>
<accession>A0ABS9W6E6</accession>
<dbReference type="RefSeq" id="WP_157985974.1">
    <property type="nucleotide sequence ID" value="NZ_JALBUU010000016.1"/>
</dbReference>
<evidence type="ECO:0000256" key="1">
    <source>
        <dbReference type="SAM" id="MobiDB-lite"/>
    </source>
</evidence>
<evidence type="ECO:0000313" key="2">
    <source>
        <dbReference type="EMBL" id="MCI0754866.1"/>
    </source>
</evidence>
<name>A0ABS9W6E6_9PROT</name>
<comment type="caution">
    <text evidence="2">The sequence shown here is derived from an EMBL/GenBank/DDBJ whole genome shotgun (WGS) entry which is preliminary data.</text>
</comment>
<sequence>MPEHPDLPAPFPSPCRPATRLGRAAGGQTRREQRVRHLERSGFLVLKSPPARLHSAG</sequence>
<protein>
    <submittedName>
        <fullName evidence="2">Uncharacterized protein</fullName>
    </submittedName>
</protein>
<evidence type="ECO:0000313" key="3">
    <source>
        <dbReference type="Proteomes" id="UP001201985"/>
    </source>
</evidence>
<proteinExistence type="predicted"/>
<dbReference type="EMBL" id="JALBUU010000016">
    <property type="protein sequence ID" value="MCI0754866.1"/>
    <property type="molecule type" value="Genomic_DNA"/>
</dbReference>
<keyword evidence="3" id="KW-1185">Reference proteome</keyword>
<feature type="region of interest" description="Disordered" evidence="1">
    <location>
        <begin position="1"/>
        <end position="57"/>
    </location>
</feature>
<gene>
    <name evidence="2" type="ORF">MON41_14085</name>
</gene>
<organism evidence="2 3">
    <name type="scientific">Teichococcus vastitatis</name>
    <dbReference type="NCBI Taxonomy" id="2307076"/>
    <lineage>
        <taxon>Bacteria</taxon>
        <taxon>Pseudomonadati</taxon>
        <taxon>Pseudomonadota</taxon>
        <taxon>Alphaproteobacteria</taxon>
        <taxon>Acetobacterales</taxon>
        <taxon>Roseomonadaceae</taxon>
        <taxon>Roseomonas</taxon>
    </lineage>
</organism>
<feature type="compositionally biased region" description="Basic and acidic residues" evidence="1">
    <location>
        <begin position="29"/>
        <end position="40"/>
    </location>
</feature>